<evidence type="ECO:0000256" key="1">
    <source>
        <dbReference type="SAM" id="SignalP"/>
    </source>
</evidence>
<protein>
    <submittedName>
        <fullName evidence="2">Uncharacterized protein</fullName>
    </submittedName>
</protein>
<feature type="chain" id="PRO_5015109718" evidence="1">
    <location>
        <begin position="35"/>
        <end position="205"/>
    </location>
</feature>
<evidence type="ECO:0000313" key="2">
    <source>
        <dbReference type="EMBL" id="POM26787.1"/>
    </source>
</evidence>
<comment type="caution">
    <text evidence="2">The sequence shown here is derived from an EMBL/GenBank/DDBJ whole genome shotgun (WGS) entry which is preliminary data.</text>
</comment>
<dbReference type="AlphaFoldDB" id="A0A2P4UP05"/>
<gene>
    <name evidence="2" type="ORF">BTM25_11950</name>
</gene>
<reference evidence="2 3" key="1">
    <citation type="journal article" date="2017" name="Chemistry">
        <title>Isolation, Biosynthesis and Chemical Modifications of Rubterolones A-F: Rare Tropolone Alkaloids from Actinomadura sp. 5-2.</title>
        <authorList>
            <person name="Guo H."/>
            <person name="Benndorf R."/>
            <person name="Leichnitz D."/>
            <person name="Klassen J.L."/>
            <person name="Vollmers J."/>
            <person name="Gorls H."/>
            <person name="Steinacker M."/>
            <person name="Weigel C."/>
            <person name="Dahse H.M."/>
            <person name="Kaster A.K."/>
            <person name="de Beer Z.W."/>
            <person name="Poulsen M."/>
            <person name="Beemelmanns C."/>
        </authorList>
    </citation>
    <scope>NUCLEOTIDE SEQUENCE [LARGE SCALE GENOMIC DNA]</scope>
    <source>
        <strain evidence="2 3">5-2</strain>
    </source>
</reference>
<accession>A0A2P4UP05</accession>
<keyword evidence="3" id="KW-1185">Reference proteome</keyword>
<feature type="signal peptide" evidence="1">
    <location>
        <begin position="1"/>
        <end position="34"/>
    </location>
</feature>
<organism evidence="2 3">
    <name type="scientific">Actinomadura rubteroloni</name>
    <dbReference type="NCBI Taxonomy" id="1926885"/>
    <lineage>
        <taxon>Bacteria</taxon>
        <taxon>Bacillati</taxon>
        <taxon>Actinomycetota</taxon>
        <taxon>Actinomycetes</taxon>
        <taxon>Streptosporangiales</taxon>
        <taxon>Thermomonosporaceae</taxon>
        <taxon>Actinomadura</taxon>
    </lineage>
</organism>
<dbReference type="Proteomes" id="UP000242367">
    <property type="component" value="Unassembled WGS sequence"/>
</dbReference>
<evidence type="ECO:0000313" key="3">
    <source>
        <dbReference type="Proteomes" id="UP000242367"/>
    </source>
</evidence>
<name>A0A2P4UP05_9ACTN</name>
<sequence length="205" mass="22295" precursor="true">MMRCAKVGRTLRSRRGVVRIAVLVACAASIPLSAACDPATTTMEKRNPGDVGRTMVAIIKEVANNVPREPVTRDPQPYFGFCDTGLDNRRKRVPPMPGDPWQVGFNVYDATAGLYYSVKSHEESMAVIGTLYYRLEGVGGWNLKKDSNVGEVDGKRYERESPTNFRGAKNGVDVSVSENPAGPAGAPGFVVSIRFDAGCYKHPRA</sequence>
<proteinExistence type="predicted"/>
<keyword evidence="1" id="KW-0732">Signal</keyword>
<dbReference type="EMBL" id="MTBP01000001">
    <property type="protein sequence ID" value="POM26787.1"/>
    <property type="molecule type" value="Genomic_DNA"/>
</dbReference>